<dbReference type="EMBL" id="CACVBS010000040">
    <property type="protein sequence ID" value="CAA7263681.1"/>
    <property type="molecule type" value="Genomic_DNA"/>
</dbReference>
<proteinExistence type="predicted"/>
<accession>A0A8S0VZH9</accession>
<reference evidence="1 2" key="1">
    <citation type="submission" date="2020-01" db="EMBL/GenBank/DDBJ databases">
        <authorList>
            <person name="Gupta K D."/>
        </authorList>
    </citation>
    <scope>NUCLEOTIDE SEQUENCE [LARGE SCALE GENOMIC DNA]</scope>
</reference>
<dbReference type="Proteomes" id="UP000467700">
    <property type="component" value="Unassembled WGS sequence"/>
</dbReference>
<gene>
    <name evidence="1" type="ORF">AAE3_LOCUS5770</name>
</gene>
<evidence type="ECO:0000313" key="1">
    <source>
        <dbReference type="EMBL" id="CAA7263681.1"/>
    </source>
</evidence>
<protein>
    <submittedName>
        <fullName evidence="1">Uncharacterized protein</fullName>
    </submittedName>
</protein>
<comment type="caution">
    <text evidence="1">The sequence shown here is derived from an EMBL/GenBank/DDBJ whole genome shotgun (WGS) entry which is preliminary data.</text>
</comment>
<dbReference type="AlphaFoldDB" id="A0A8S0VZH9"/>
<keyword evidence="2" id="KW-1185">Reference proteome</keyword>
<evidence type="ECO:0000313" key="2">
    <source>
        <dbReference type="Proteomes" id="UP000467700"/>
    </source>
</evidence>
<dbReference type="OrthoDB" id="10493607at2759"/>
<name>A0A8S0VZH9_CYCAE</name>
<sequence>MIKEFTTASINFQKICHLRLNLLSWQPNNTEFAAFHVIEAFNLAIAQGIVRKLTNDYDDQTVVNYIDGYLGTTYQALCPVPNWNPPAADSLPPPPPTTTMTMMTTSSTMDNIAAAFSPLTSSSTLLSTATATTSMSTATPSTSSTVTPANTPTTRPLPAYLSITACAWRLQLTAQHKDICHTCGDESFYHWSCDCAQYICQSCNTATPGHTTPWCPRCDNDFDDSLDHELDWDDGIYDLVNEGNGYGDY</sequence>
<organism evidence="1 2">
    <name type="scientific">Cyclocybe aegerita</name>
    <name type="common">Black poplar mushroom</name>
    <name type="synonym">Agrocybe aegerita</name>
    <dbReference type="NCBI Taxonomy" id="1973307"/>
    <lineage>
        <taxon>Eukaryota</taxon>
        <taxon>Fungi</taxon>
        <taxon>Dikarya</taxon>
        <taxon>Basidiomycota</taxon>
        <taxon>Agaricomycotina</taxon>
        <taxon>Agaricomycetes</taxon>
        <taxon>Agaricomycetidae</taxon>
        <taxon>Agaricales</taxon>
        <taxon>Agaricineae</taxon>
        <taxon>Bolbitiaceae</taxon>
        <taxon>Cyclocybe</taxon>
    </lineage>
</organism>